<reference evidence="2 3" key="1">
    <citation type="submission" date="2015-08" db="EMBL/GenBank/DDBJ databases">
        <title>The genome of the Asian arowana (Scleropages formosus).</title>
        <authorList>
            <person name="Tan M.H."/>
            <person name="Gan H.M."/>
            <person name="Croft L.J."/>
            <person name="Austin C.M."/>
        </authorList>
    </citation>
    <scope>NUCLEOTIDE SEQUENCE [LARGE SCALE GENOMIC DNA]</scope>
    <source>
        <strain evidence="2">Aro1</strain>
    </source>
</reference>
<dbReference type="EMBL" id="JARO02003083">
    <property type="protein sequence ID" value="KPP71221.1"/>
    <property type="molecule type" value="Genomic_DNA"/>
</dbReference>
<name>A0A0P7X3G4_SCLFO</name>
<feature type="compositionally biased region" description="Polar residues" evidence="1">
    <location>
        <begin position="1"/>
        <end position="12"/>
    </location>
</feature>
<feature type="region of interest" description="Disordered" evidence="1">
    <location>
        <begin position="1"/>
        <end position="26"/>
    </location>
</feature>
<accession>A0A0P7X3G4</accession>
<proteinExistence type="predicted"/>
<evidence type="ECO:0000256" key="1">
    <source>
        <dbReference type="SAM" id="MobiDB-lite"/>
    </source>
</evidence>
<dbReference type="AlphaFoldDB" id="A0A0P7X3G4"/>
<gene>
    <name evidence="2" type="ORF">Z043_109889</name>
</gene>
<comment type="caution">
    <text evidence="2">The sequence shown here is derived from an EMBL/GenBank/DDBJ whole genome shotgun (WGS) entry which is preliminary data.</text>
</comment>
<dbReference type="Proteomes" id="UP000034805">
    <property type="component" value="Unassembled WGS sequence"/>
</dbReference>
<sequence length="78" mass="8523">MEGTKRTMSQIDGSDAASKMHPGLSSQARDVVMVPWCPSCAGFRVARMGNLIKVLTRDIDSNAGNFFLDFESKCPFPP</sequence>
<organism evidence="2 3">
    <name type="scientific">Scleropages formosus</name>
    <name type="common">Asian bonytongue</name>
    <name type="synonym">Osteoglossum formosum</name>
    <dbReference type="NCBI Taxonomy" id="113540"/>
    <lineage>
        <taxon>Eukaryota</taxon>
        <taxon>Metazoa</taxon>
        <taxon>Chordata</taxon>
        <taxon>Craniata</taxon>
        <taxon>Vertebrata</taxon>
        <taxon>Euteleostomi</taxon>
        <taxon>Actinopterygii</taxon>
        <taxon>Neopterygii</taxon>
        <taxon>Teleostei</taxon>
        <taxon>Osteoglossocephala</taxon>
        <taxon>Osteoglossomorpha</taxon>
        <taxon>Osteoglossiformes</taxon>
        <taxon>Osteoglossidae</taxon>
        <taxon>Scleropages</taxon>
    </lineage>
</organism>
<evidence type="ECO:0000313" key="3">
    <source>
        <dbReference type="Proteomes" id="UP000034805"/>
    </source>
</evidence>
<protein>
    <submittedName>
        <fullName evidence="2">Uncharacterized protein</fullName>
    </submittedName>
</protein>
<evidence type="ECO:0000313" key="2">
    <source>
        <dbReference type="EMBL" id="KPP71221.1"/>
    </source>
</evidence>